<feature type="compositionally biased region" description="Basic and acidic residues" evidence="1">
    <location>
        <begin position="259"/>
        <end position="275"/>
    </location>
</feature>
<gene>
    <name evidence="4" type="ORF">L195_g010058</name>
</gene>
<feature type="compositionally biased region" description="Basic and acidic residues" evidence="1">
    <location>
        <begin position="587"/>
        <end position="597"/>
    </location>
</feature>
<dbReference type="InterPro" id="IPR032795">
    <property type="entry name" value="DUF3741-assoc"/>
</dbReference>
<accession>A0A2K3PDT2</accession>
<feature type="compositionally biased region" description="Polar residues" evidence="1">
    <location>
        <begin position="679"/>
        <end position="696"/>
    </location>
</feature>
<dbReference type="PANTHER" id="PTHR21726">
    <property type="entry name" value="PHOSPHATIDYLINOSITOL N-ACETYLGLUCOSAMINYLTRANSFERASE SUBUNIT P DOWN SYNDROME CRITICAL REGION PROTEIN 5 -RELATED"/>
    <property type="match status" value="1"/>
</dbReference>
<sequence>MGVEKEGTKSGGSFFHLFDWTSKSRKKLFASKSDLPESLKHERKANHNVAMRHPYLVDEDENGVGEYVRGSCDNSYASSVTSDDTCGTRAPNVVARLMGLDSLPSSGFSDPYSTPYFETRSLQDSQFLYSGKLVEKVDGSSSNFVEPKPQKVITRPIEKFQREVLPPKSAKSIPVTHHKLLSPIKNPGFVPSNNAAYIMEAAARIIEPGSSQAKAKTHMAASSTVSLRVKDVRDKLDSSQKVPLITTSSVAFRTRELKEKRDISQRTSRVSERSQRSSVESNAAKYLKGQSLNRSWNGTPETSVKSPTNAEEDFSLKNKGKSVLSAETSVKSPTHAEEDFSLKNKGKSVSSAETSVKSPTHAEEDSTLKNKGKSVSLAIQAKVNVQRREGLSSTGGRNLMGQKEHVDIKSNQPLPKANAQKNLHRKSSGQNSSNVLRQNNLKQNHSNDNNDRLAPSKPLVSNSQGRKVTTGDSPYGRHRSSSSKSTAKSKVGSRKSAVEVTDSENEILYTSTNNFPRKKRTTDKDWNDRVVDNLFIDKTPKSVKSNLSSNKQYGWSEEVKKKDMDVVSFTFTTPLTRSSSNPGSETPRQDGKNTNELSLDQRIKRVLLDADNTRSPIGYNVIGGDALGILLEQKLKELSQLTSGVETSSITAPKSNDQVTNFNIVNLNPRSEQKKDQDMSFTESLSGSRGSDMSFTNLPESSLKHKSWGDEMEPLSFNCRQPSPISVLEPSFSIESCESSISADVTSTEGSKMFSSLQAQEIHGFNFSRKFYPTECDAELSDSASSTSTRTMMKKQNSTFSVMKFGRSSSTWELDYVKEILCNVELMYIDFSLGRSHEVVNSHLFNLLESRKGGFKSDDESRIERKVIFDCVSECLDLRCKSYVGGGYKMWIKGFEIVKRKDWLANDVYKEILGWKGMRDSMVDELLDKDMSSQYGKWLELDYEVDAYEFGEEVADQIFNSLVDDVVYDMLQF</sequence>
<feature type="region of interest" description="Disordered" evidence="1">
    <location>
        <begin position="573"/>
        <end position="597"/>
    </location>
</feature>
<evidence type="ECO:0000256" key="1">
    <source>
        <dbReference type="SAM" id="MobiDB-lite"/>
    </source>
</evidence>
<evidence type="ECO:0000259" key="2">
    <source>
        <dbReference type="Pfam" id="PF14309"/>
    </source>
</evidence>
<dbReference type="AlphaFoldDB" id="A0A2K3PDT2"/>
<proteinExistence type="predicted"/>
<evidence type="ECO:0000259" key="3">
    <source>
        <dbReference type="Pfam" id="PF14383"/>
    </source>
</evidence>
<evidence type="ECO:0000313" key="5">
    <source>
        <dbReference type="Proteomes" id="UP000236291"/>
    </source>
</evidence>
<protein>
    <recommendedName>
        <fullName evidence="6">DUF4378 domain-containing protein</fullName>
    </recommendedName>
</protein>
<dbReference type="EMBL" id="ASHM01006047">
    <property type="protein sequence ID" value="PNY13404.1"/>
    <property type="molecule type" value="Genomic_DNA"/>
</dbReference>
<feature type="domain" description="DUF3741" evidence="3">
    <location>
        <begin position="78"/>
        <end position="109"/>
    </location>
</feature>
<feature type="compositionally biased region" description="Polar residues" evidence="1">
    <location>
        <begin position="347"/>
        <end position="358"/>
    </location>
</feature>
<comment type="caution">
    <text evidence="4">The sequence shown here is derived from an EMBL/GenBank/DDBJ whole genome shotgun (WGS) entry which is preliminary data.</text>
</comment>
<reference evidence="4 5" key="2">
    <citation type="journal article" date="2017" name="Front. Plant Sci.">
        <title>Gene Classification and Mining of Molecular Markers Useful in Red Clover (Trifolium pratense) Breeding.</title>
        <authorList>
            <person name="Istvanek J."/>
            <person name="Dluhosova J."/>
            <person name="Dluhos P."/>
            <person name="Patkova L."/>
            <person name="Nedelnik J."/>
            <person name="Repkova J."/>
        </authorList>
    </citation>
    <scope>NUCLEOTIDE SEQUENCE [LARGE SCALE GENOMIC DNA]</scope>
    <source>
        <strain evidence="5">cv. Tatra</strain>
        <tissue evidence="4">Young leaves</tissue>
    </source>
</reference>
<feature type="compositionally biased region" description="Polar residues" evidence="1">
    <location>
        <begin position="428"/>
        <end position="447"/>
    </location>
</feature>
<feature type="region of interest" description="Disordered" evidence="1">
    <location>
        <begin position="387"/>
        <end position="501"/>
    </location>
</feature>
<evidence type="ECO:0000313" key="4">
    <source>
        <dbReference type="EMBL" id="PNY13404.1"/>
    </source>
</evidence>
<dbReference type="PANTHER" id="PTHR21726:SF29">
    <property type="entry name" value="EXPRESSED PROTEIN"/>
    <property type="match status" value="1"/>
</dbReference>
<feature type="domain" description="DUF4378" evidence="2">
    <location>
        <begin position="813"/>
        <end position="965"/>
    </location>
</feature>
<dbReference type="STRING" id="57577.A0A2K3PDT2"/>
<dbReference type="Pfam" id="PF14383">
    <property type="entry name" value="VARLMGL"/>
    <property type="match status" value="1"/>
</dbReference>
<feature type="region of interest" description="Disordered" evidence="1">
    <location>
        <begin position="259"/>
        <end position="371"/>
    </location>
</feature>
<feature type="compositionally biased region" description="Polar residues" evidence="1">
    <location>
        <begin position="573"/>
        <end position="586"/>
    </location>
</feature>
<reference evidence="4 5" key="1">
    <citation type="journal article" date="2014" name="Am. J. Bot.">
        <title>Genome assembly and annotation for red clover (Trifolium pratense; Fabaceae).</title>
        <authorList>
            <person name="Istvanek J."/>
            <person name="Jaros M."/>
            <person name="Krenek A."/>
            <person name="Repkova J."/>
        </authorList>
    </citation>
    <scope>NUCLEOTIDE SEQUENCE [LARGE SCALE GENOMIC DNA]</scope>
    <source>
        <strain evidence="5">cv. Tatra</strain>
        <tissue evidence="4">Young leaves</tissue>
    </source>
</reference>
<feature type="region of interest" description="Disordered" evidence="1">
    <location>
        <begin position="670"/>
        <end position="696"/>
    </location>
</feature>
<dbReference type="InterPro" id="IPR025486">
    <property type="entry name" value="DUF4378"/>
</dbReference>
<evidence type="ECO:0008006" key="6">
    <source>
        <dbReference type="Google" id="ProtNLM"/>
    </source>
</evidence>
<feature type="compositionally biased region" description="Polar residues" evidence="1">
    <location>
        <begin position="459"/>
        <end position="472"/>
    </location>
</feature>
<name>A0A2K3PDT2_TRIPR</name>
<dbReference type="Proteomes" id="UP000236291">
    <property type="component" value="Unassembled WGS sequence"/>
</dbReference>
<dbReference type="Pfam" id="PF14309">
    <property type="entry name" value="DUF4378"/>
    <property type="match status" value="1"/>
</dbReference>
<dbReference type="ExpressionAtlas" id="A0A2K3PDT2">
    <property type="expression patterns" value="baseline"/>
</dbReference>
<feature type="compositionally biased region" description="Polar residues" evidence="1">
    <location>
        <begin position="290"/>
        <end position="309"/>
    </location>
</feature>
<organism evidence="4 5">
    <name type="scientific">Trifolium pratense</name>
    <name type="common">Red clover</name>
    <dbReference type="NCBI Taxonomy" id="57577"/>
    <lineage>
        <taxon>Eukaryota</taxon>
        <taxon>Viridiplantae</taxon>
        <taxon>Streptophyta</taxon>
        <taxon>Embryophyta</taxon>
        <taxon>Tracheophyta</taxon>
        <taxon>Spermatophyta</taxon>
        <taxon>Magnoliopsida</taxon>
        <taxon>eudicotyledons</taxon>
        <taxon>Gunneridae</taxon>
        <taxon>Pentapetalae</taxon>
        <taxon>rosids</taxon>
        <taxon>fabids</taxon>
        <taxon>Fabales</taxon>
        <taxon>Fabaceae</taxon>
        <taxon>Papilionoideae</taxon>
        <taxon>50 kb inversion clade</taxon>
        <taxon>NPAAA clade</taxon>
        <taxon>Hologalegina</taxon>
        <taxon>IRL clade</taxon>
        <taxon>Trifolieae</taxon>
        <taxon>Trifolium</taxon>
    </lineage>
</organism>